<organism evidence="4 5">
    <name type="scientific">Diploscapter pachys</name>
    <dbReference type="NCBI Taxonomy" id="2018661"/>
    <lineage>
        <taxon>Eukaryota</taxon>
        <taxon>Metazoa</taxon>
        <taxon>Ecdysozoa</taxon>
        <taxon>Nematoda</taxon>
        <taxon>Chromadorea</taxon>
        <taxon>Rhabditida</taxon>
        <taxon>Rhabditina</taxon>
        <taxon>Rhabditomorpha</taxon>
        <taxon>Rhabditoidea</taxon>
        <taxon>Rhabditidae</taxon>
        <taxon>Diploscapter</taxon>
    </lineage>
</organism>
<evidence type="ECO:0000313" key="4">
    <source>
        <dbReference type="EMBL" id="PAV59916.1"/>
    </source>
</evidence>
<dbReference type="AlphaFoldDB" id="A0A2A2JDU2"/>
<feature type="region of interest" description="Disordered" evidence="2">
    <location>
        <begin position="327"/>
        <end position="351"/>
    </location>
</feature>
<keyword evidence="5" id="KW-1185">Reference proteome</keyword>
<dbReference type="EMBL" id="LIAE01010491">
    <property type="protein sequence ID" value="PAV59916.1"/>
    <property type="molecule type" value="Genomic_DNA"/>
</dbReference>
<dbReference type="InterPro" id="IPR029033">
    <property type="entry name" value="His_PPase_superfam"/>
</dbReference>
<reference evidence="4 5" key="1">
    <citation type="journal article" date="2017" name="Curr. Biol.">
        <title>Genome architecture and evolution of a unichromosomal asexual nematode.</title>
        <authorList>
            <person name="Fradin H."/>
            <person name="Zegar C."/>
            <person name="Gutwein M."/>
            <person name="Lucas J."/>
            <person name="Kovtun M."/>
            <person name="Corcoran D."/>
            <person name="Baugh L.R."/>
            <person name="Kiontke K."/>
            <person name="Gunsalus K."/>
            <person name="Fitch D.H."/>
            <person name="Piano F."/>
        </authorList>
    </citation>
    <scope>NUCLEOTIDE SEQUENCE [LARGE SCALE GENOMIC DNA]</scope>
    <source>
        <strain evidence="4">PF1309</strain>
    </source>
</reference>
<proteinExistence type="inferred from homology"/>
<accession>A0A2A2JDU2</accession>
<dbReference type="PANTHER" id="PTHR11567">
    <property type="entry name" value="ACID PHOSPHATASE-RELATED"/>
    <property type="match status" value="1"/>
</dbReference>
<dbReference type="STRING" id="2018661.A0A2A2JDU2"/>
<evidence type="ECO:0000256" key="1">
    <source>
        <dbReference type="ARBA" id="ARBA00005375"/>
    </source>
</evidence>
<comment type="caution">
    <text evidence="4">The sequence shown here is derived from an EMBL/GenBank/DDBJ whole genome shotgun (WGS) entry which is preliminary data.</text>
</comment>
<dbReference type="InterPro" id="IPR050645">
    <property type="entry name" value="Histidine_acid_phosphatase"/>
</dbReference>
<comment type="similarity">
    <text evidence="1">Belongs to the histidine acid phosphatase family.</text>
</comment>
<dbReference type="InterPro" id="IPR000560">
    <property type="entry name" value="His_Pase_clade-2"/>
</dbReference>
<dbReference type="GO" id="GO:0016791">
    <property type="term" value="F:phosphatase activity"/>
    <property type="evidence" value="ECO:0007669"/>
    <property type="project" value="TreeGrafter"/>
</dbReference>
<dbReference type="Pfam" id="PF00328">
    <property type="entry name" value="His_Phos_2"/>
    <property type="match status" value="1"/>
</dbReference>
<feature type="chain" id="PRO_5013104492" evidence="3">
    <location>
        <begin position="22"/>
        <end position="351"/>
    </location>
</feature>
<dbReference type="SUPFAM" id="SSF53254">
    <property type="entry name" value="Phosphoglycerate mutase-like"/>
    <property type="match status" value="1"/>
</dbReference>
<gene>
    <name evidence="4" type="ORF">WR25_17379</name>
</gene>
<evidence type="ECO:0000313" key="5">
    <source>
        <dbReference type="Proteomes" id="UP000218231"/>
    </source>
</evidence>
<keyword evidence="3" id="KW-0732">Signal</keyword>
<dbReference type="PANTHER" id="PTHR11567:SF172">
    <property type="entry name" value="ACID PHOSPHATASE FAMILY"/>
    <property type="match status" value="1"/>
</dbReference>
<feature type="signal peptide" evidence="3">
    <location>
        <begin position="1"/>
        <end position="21"/>
    </location>
</feature>
<dbReference type="Gene3D" id="3.40.50.1240">
    <property type="entry name" value="Phosphoglycerate mutase-like"/>
    <property type="match status" value="2"/>
</dbReference>
<dbReference type="Proteomes" id="UP000218231">
    <property type="component" value="Unassembled WGS sequence"/>
</dbReference>
<dbReference type="OrthoDB" id="10257284at2759"/>
<dbReference type="CDD" id="cd07061">
    <property type="entry name" value="HP_HAP_like"/>
    <property type="match status" value="1"/>
</dbReference>
<evidence type="ECO:0000256" key="2">
    <source>
        <dbReference type="SAM" id="MobiDB-lite"/>
    </source>
</evidence>
<evidence type="ECO:0000256" key="3">
    <source>
        <dbReference type="SAM" id="SignalP"/>
    </source>
</evidence>
<protein>
    <submittedName>
        <fullName evidence="4">Uncharacterized protein</fullName>
    </submittedName>
</protein>
<sequence>MKFVELFHFLTLFAIIEFVQSQDKANNSKRKLIFSQLIFRHGARAPQSYISNRMYKNYFKRGAGELTDKGIEESYQLGLYLSKRYVQTGFLNPILVPKEIYAYGINENRCLMTGNLVGAGLFHNKSANSIPIAVPMRTEFTEKMMRHQLFIGELYDPKMIRIKVGYLLYTMLHDLQEKWNCYKGKCFSRSKNGSKSLAPCPREFCPNFNNIKLIYYSSQDWIIHLLLESIGIVNVTVGYDSFPQYNAALALEIYDNDGVPEVEIYYKAGAKSEMINYTKYAKGCNGTSAAERGACPLKAFLRCCDDLQEYYRGYTCHDAKTLTNRIPWTNPNNRRETTRQRRSLRSVGCES</sequence>
<name>A0A2A2JDU2_9BILA</name>